<feature type="transmembrane region" description="Helical" evidence="8">
    <location>
        <begin position="12"/>
        <end position="33"/>
    </location>
</feature>
<feature type="domain" description="Histidine kinase" evidence="9">
    <location>
        <begin position="192"/>
        <end position="406"/>
    </location>
</feature>
<protein>
    <recommendedName>
        <fullName evidence="3">histidine kinase</fullName>
        <ecNumber evidence="3">2.7.13.3</ecNumber>
    </recommendedName>
</protein>
<gene>
    <name evidence="10" type="primary">srrB</name>
    <name evidence="10" type="ORF">CNLFYP112_00646</name>
</gene>
<keyword evidence="7" id="KW-0902">Two-component regulatory system</keyword>
<keyword evidence="8" id="KW-0812">Transmembrane</keyword>
<dbReference type="InterPro" id="IPR003594">
    <property type="entry name" value="HATPase_dom"/>
</dbReference>
<dbReference type="SMART" id="SM00388">
    <property type="entry name" value="HisKA"/>
    <property type="match status" value="1"/>
</dbReference>
<dbReference type="InterPro" id="IPR003661">
    <property type="entry name" value="HisK_dim/P_dom"/>
</dbReference>
<dbReference type="SUPFAM" id="SSF47384">
    <property type="entry name" value="Homodimeric domain of signal transducing histidine kinase"/>
    <property type="match status" value="1"/>
</dbReference>
<dbReference type="EC" id="2.7.13.3" evidence="3"/>
<keyword evidence="8" id="KW-0472">Membrane</keyword>
<evidence type="ECO:0000256" key="3">
    <source>
        <dbReference type="ARBA" id="ARBA00012438"/>
    </source>
</evidence>
<evidence type="ECO:0000259" key="9">
    <source>
        <dbReference type="PROSITE" id="PS50109"/>
    </source>
</evidence>
<evidence type="ECO:0000256" key="1">
    <source>
        <dbReference type="ARBA" id="ARBA00000085"/>
    </source>
</evidence>
<comment type="catalytic activity">
    <reaction evidence="1">
        <text>ATP + protein L-histidine = ADP + protein N-phospho-L-histidine.</text>
        <dbReference type="EC" id="2.7.13.3"/>
    </reaction>
</comment>
<comment type="subcellular location">
    <subcellularLocation>
        <location evidence="2">Membrane</location>
    </subcellularLocation>
</comment>
<evidence type="ECO:0000313" key="10">
    <source>
        <dbReference type="EMBL" id="VYT37083.1"/>
    </source>
</evidence>
<dbReference type="GO" id="GO:0000155">
    <property type="term" value="F:phosphorelay sensor kinase activity"/>
    <property type="evidence" value="ECO:0007669"/>
    <property type="project" value="InterPro"/>
</dbReference>
<dbReference type="CDD" id="cd00082">
    <property type="entry name" value="HisKA"/>
    <property type="match status" value="1"/>
</dbReference>
<dbReference type="InterPro" id="IPR004358">
    <property type="entry name" value="Sig_transdc_His_kin-like_C"/>
</dbReference>
<dbReference type="AlphaFoldDB" id="A0A6N2W4X1"/>
<dbReference type="InterPro" id="IPR005467">
    <property type="entry name" value="His_kinase_dom"/>
</dbReference>
<keyword evidence="5 10" id="KW-0808">Transferase</keyword>
<keyword evidence="4" id="KW-0597">Phosphoprotein</keyword>
<dbReference type="PRINTS" id="PR00344">
    <property type="entry name" value="BCTRLSENSOR"/>
</dbReference>
<evidence type="ECO:0000256" key="8">
    <source>
        <dbReference type="SAM" id="Phobius"/>
    </source>
</evidence>
<evidence type="ECO:0000256" key="2">
    <source>
        <dbReference type="ARBA" id="ARBA00004370"/>
    </source>
</evidence>
<dbReference type="Pfam" id="PF00512">
    <property type="entry name" value="HisKA"/>
    <property type="match status" value="1"/>
</dbReference>
<dbReference type="Gene3D" id="1.10.287.130">
    <property type="match status" value="1"/>
</dbReference>
<organism evidence="10">
    <name type="scientific">[Clostridium] nexile</name>
    <dbReference type="NCBI Taxonomy" id="29361"/>
    <lineage>
        <taxon>Bacteria</taxon>
        <taxon>Bacillati</taxon>
        <taxon>Bacillota</taxon>
        <taxon>Clostridia</taxon>
        <taxon>Lachnospirales</taxon>
        <taxon>Lachnospiraceae</taxon>
        <taxon>Tyzzerella</taxon>
    </lineage>
</organism>
<dbReference type="CDD" id="cd00075">
    <property type="entry name" value="HATPase"/>
    <property type="match status" value="1"/>
</dbReference>
<dbReference type="Pfam" id="PF02518">
    <property type="entry name" value="HATPase_c"/>
    <property type="match status" value="1"/>
</dbReference>
<evidence type="ECO:0000256" key="6">
    <source>
        <dbReference type="ARBA" id="ARBA00022777"/>
    </source>
</evidence>
<dbReference type="InterPro" id="IPR050351">
    <property type="entry name" value="BphY/WalK/GraS-like"/>
</dbReference>
<dbReference type="Gene3D" id="3.30.565.10">
    <property type="entry name" value="Histidine kinase-like ATPase, C-terminal domain"/>
    <property type="match status" value="1"/>
</dbReference>
<dbReference type="GO" id="GO:0004721">
    <property type="term" value="F:phosphoprotein phosphatase activity"/>
    <property type="evidence" value="ECO:0007669"/>
    <property type="project" value="TreeGrafter"/>
</dbReference>
<reference evidence="10" key="1">
    <citation type="submission" date="2019-11" db="EMBL/GenBank/DDBJ databases">
        <authorList>
            <person name="Feng L."/>
        </authorList>
    </citation>
    <scope>NUCLEOTIDE SEQUENCE</scope>
    <source>
        <strain evidence="10">CnexileLFYP112</strain>
    </source>
</reference>
<dbReference type="PANTHER" id="PTHR45453:SF1">
    <property type="entry name" value="PHOSPHATE REGULON SENSOR PROTEIN PHOR"/>
    <property type="match status" value="1"/>
</dbReference>
<proteinExistence type="predicted"/>
<keyword evidence="8" id="KW-1133">Transmembrane helix</keyword>
<name>A0A6N2W4X1_9FIRM</name>
<sequence length="406" mass="46427">MSLFQDKQIRKYWIFMICYAIFVMSVGSLFILIECNTIKKIYVTHDEKVVSSLLEQNVPKVVIENAMTCSETSKDGQHFLNRLGRGENSSSSFLLEFEKQTFVIFGIVASILILTYFISSFIFFWSRKKLYYKAEKIIDNYINGDFSEHLPQNSEGDIYRFFSSVERLSTMLQSKNNAEHKVKEFLKSTISNISHQLKTPLAALNIYQGIISEEPENEEVVRRFSEKIGISLNHMEQLIGAMLKITRLDIGNIAFEKKEYYISELISHSVSQLTERAICEKKQIRILGNIKQVINCDLEWTSEAIGNIIKNALDHTKQGDIIRISWECTPVIFRIFISDNGNGIAQEDIHHIFKRFYRSKHSLNVQGVGLGLPLAKSIIEGQGGLISVQSEVTKGTTFTISFLTEL</sequence>
<feature type="transmembrane region" description="Helical" evidence="8">
    <location>
        <begin position="102"/>
        <end position="125"/>
    </location>
</feature>
<evidence type="ECO:0000256" key="4">
    <source>
        <dbReference type="ARBA" id="ARBA00022553"/>
    </source>
</evidence>
<dbReference type="SMART" id="SM00387">
    <property type="entry name" value="HATPase_c"/>
    <property type="match status" value="1"/>
</dbReference>
<evidence type="ECO:0000256" key="5">
    <source>
        <dbReference type="ARBA" id="ARBA00022679"/>
    </source>
</evidence>
<dbReference type="InterPro" id="IPR036097">
    <property type="entry name" value="HisK_dim/P_sf"/>
</dbReference>
<accession>A0A6N2W4X1</accession>
<keyword evidence="6" id="KW-0418">Kinase</keyword>
<dbReference type="GO" id="GO:0005886">
    <property type="term" value="C:plasma membrane"/>
    <property type="evidence" value="ECO:0007669"/>
    <property type="project" value="TreeGrafter"/>
</dbReference>
<dbReference type="PROSITE" id="PS50109">
    <property type="entry name" value="HIS_KIN"/>
    <property type="match status" value="1"/>
</dbReference>
<dbReference type="InterPro" id="IPR036890">
    <property type="entry name" value="HATPase_C_sf"/>
</dbReference>
<dbReference type="PANTHER" id="PTHR45453">
    <property type="entry name" value="PHOSPHATE REGULON SENSOR PROTEIN PHOR"/>
    <property type="match status" value="1"/>
</dbReference>
<dbReference type="SUPFAM" id="SSF55874">
    <property type="entry name" value="ATPase domain of HSP90 chaperone/DNA topoisomerase II/histidine kinase"/>
    <property type="match status" value="1"/>
</dbReference>
<dbReference type="GO" id="GO:0016036">
    <property type="term" value="P:cellular response to phosphate starvation"/>
    <property type="evidence" value="ECO:0007669"/>
    <property type="project" value="TreeGrafter"/>
</dbReference>
<dbReference type="EMBL" id="CACRTG010000046">
    <property type="protein sequence ID" value="VYT37083.1"/>
    <property type="molecule type" value="Genomic_DNA"/>
</dbReference>
<evidence type="ECO:0000256" key="7">
    <source>
        <dbReference type="ARBA" id="ARBA00023012"/>
    </source>
</evidence>